<reference evidence="9 10" key="1">
    <citation type="submission" date="2019-06" db="EMBL/GenBank/DDBJ databases">
        <title>New taxonomy in bacterial strain CC-CFT640, isolated from vineyard.</title>
        <authorList>
            <person name="Lin S.-Y."/>
            <person name="Tsai C.-F."/>
            <person name="Young C.-C."/>
        </authorList>
    </citation>
    <scope>NUCLEOTIDE SEQUENCE [LARGE SCALE GENOMIC DNA]</scope>
    <source>
        <strain evidence="9 10">CC-CFT640</strain>
    </source>
</reference>
<dbReference type="CDD" id="cd06579">
    <property type="entry name" value="TM_PBP1_transp_AraH_like"/>
    <property type="match status" value="1"/>
</dbReference>
<protein>
    <submittedName>
        <fullName evidence="9">ABC transporter permease</fullName>
    </submittedName>
</protein>
<evidence type="ECO:0000313" key="10">
    <source>
        <dbReference type="Proteomes" id="UP000321638"/>
    </source>
</evidence>
<keyword evidence="7 8" id="KW-0472">Membrane</keyword>
<evidence type="ECO:0000256" key="4">
    <source>
        <dbReference type="ARBA" id="ARBA00022519"/>
    </source>
</evidence>
<feature type="transmembrane region" description="Helical" evidence="8">
    <location>
        <begin position="251"/>
        <end position="279"/>
    </location>
</feature>
<dbReference type="PANTHER" id="PTHR32196">
    <property type="entry name" value="ABC TRANSPORTER PERMEASE PROTEIN YPHD-RELATED-RELATED"/>
    <property type="match status" value="1"/>
</dbReference>
<dbReference type="PANTHER" id="PTHR32196:SF21">
    <property type="entry name" value="ABC TRANSPORTER PERMEASE PROTEIN YPHD-RELATED"/>
    <property type="match status" value="1"/>
</dbReference>
<keyword evidence="10" id="KW-1185">Reference proteome</keyword>
<comment type="caution">
    <text evidence="9">The sequence shown here is derived from an EMBL/GenBank/DDBJ whole genome shotgun (WGS) entry which is preliminary data.</text>
</comment>
<organism evidence="9 10">
    <name type="scientific">Vineibacter terrae</name>
    <dbReference type="NCBI Taxonomy" id="2586908"/>
    <lineage>
        <taxon>Bacteria</taxon>
        <taxon>Pseudomonadati</taxon>
        <taxon>Pseudomonadota</taxon>
        <taxon>Alphaproteobacteria</taxon>
        <taxon>Hyphomicrobiales</taxon>
        <taxon>Vineibacter</taxon>
    </lineage>
</organism>
<evidence type="ECO:0000256" key="6">
    <source>
        <dbReference type="ARBA" id="ARBA00022989"/>
    </source>
</evidence>
<feature type="transmembrane region" description="Helical" evidence="8">
    <location>
        <begin position="219"/>
        <end position="239"/>
    </location>
</feature>
<feature type="transmembrane region" description="Helical" evidence="8">
    <location>
        <begin position="167"/>
        <end position="188"/>
    </location>
</feature>
<dbReference type="EMBL" id="VDUZ01000030">
    <property type="protein sequence ID" value="TXL72807.1"/>
    <property type="molecule type" value="Genomic_DNA"/>
</dbReference>
<dbReference type="Pfam" id="PF02653">
    <property type="entry name" value="BPD_transp_2"/>
    <property type="match status" value="1"/>
</dbReference>
<evidence type="ECO:0000313" key="9">
    <source>
        <dbReference type="EMBL" id="TXL72807.1"/>
    </source>
</evidence>
<evidence type="ECO:0000256" key="5">
    <source>
        <dbReference type="ARBA" id="ARBA00022692"/>
    </source>
</evidence>
<keyword evidence="3" id="KW-1003">Cell membrane</keyword>
<keyword evidence="2" id="KW-0813">Transport</keyword>
<keyword evidence="4" id="KW-0997">Cell inner membrane</keyword>
<evidence type="ECO:0000256" key="1">
    <source>
        <dbReference type="ARBA" id="ARBA00004651"/>
    </source>
</evidence>
<name>A0A5C8PG68_9HYPH</name>
<gene>
    <name evidence="9" type="ORF">FHP25_23840</name>
</gene>
<dbReference type="OrthoDB" id="7351039at2"/>
<dbReference type="RefSeq" id="WP_147849490.1">
    <property type="nucleotide sequence ID" value="NZ_VDUZ01000030.1"/>
</dbReference>
<sequence length="323" mass="33647">MKTAGESFIGKMIAAQPFWVTVAVLVICAVMTYLQPASFPTADNFFNITRNFAYIGIMALGMMAVIITGGIDLSVGSVMGLAGIICGLVLQAGYPWWLAVLAGLGAGALCGIVNGVLIAYVGLPSFVVTLGMLAAARSFAVVLSENKMIYEFGPDGDMFIAIGGGEILGLSNMVWLLVAMTLVFGFVFRFTPWGRHLYAIGGNEAAARLAGVPVNRIKLQAYILCALTSAIAAIMVVGWQGSAINALGTGYELRVIASAVIGGANLMGGEGGAFAAFIGATLIEVIRNSLLMAGIDSNWQGAFVGAFIVLAVLLERIRGSRTD</sequence>
<dbReference type="AlphaFoldDB" id="A0A5C8PG68"/>
<feature type="transmembrane region" description="Helical" evidence="8">
    <location>
        <begin position="54"/>
        <end position="84"/>
    </location>
</feature>
<evidence type="ECO:0000256" key="2">
    <source>
        <dbReference type="ARBA" id="ARBA00022448"/>
    </source>
</evidence>
<dbReference type="GO" id="GO:0005886">
    <property type="term" value="C:plasma membrane"/>
    <property type="evidence" value="ECO:0007669"/>
    <property type="project" value="UniProtKB-SubCell"/>
</dbReference>
<dbReference type="InterPro" id="IPR001851">
    <property type="entry name" value="ABC_transp_permease"/>
</dbReference>
<evidence type="ECO:0000256" key="3">
    <source>
        <dbReference type="ARBA" id="ARBA00022475"/>
    </source>
</evidence>
<dbReference type="GO" id="GO:0022857">
    <property type="term" value="F:transmembrane transporter activity"/>
    <property type="evidence" value="ECO:0007669"/>
    <property type="project" value="InterPro"/>
</dbReference>
<feature type="transmembrane region" description="Helical" evidence="8">
    <location>
        <begin position="12"/>
        <end position="34"/>
    </location>
</feature>
<comment type="subcellular location">
    <subcellularLocation>
        <location evidence="1">Cell membrane</location>
        <topology evidence="1">Multi-pass membrane protein</topology>
    </subcellularLocation>
</comment>
<proteinExistence type="predicted"/>
<keyword evidence="6 8" id="KW-1133">Transmembrane helix</keyword>
<accession>A0A5C8PG68</accession>
<evidence type="ECO:0000256" key="8">
    <source>
        <dbReference type="SAM" id="Phobius"/>
    </source>
</evidence>
<dbReference type="Proteomes" id="UP000321638">
    <property type="component" value="Unassembled WGS sequence"/>
</dbReference>
<evidence type="ECO:0000256" key="7">
    <source>
        <dbReference type="ARBA" id="ARBA00023136"/>
    </source>
</evidence>
<feature type="transmembrane region" description="Helical" evidence="8">
    <location>
        <begin position="299"/>
        <end position="317"/>
    </location>
</feature>
<feature type="transmembrane region" description="Helical" evidence="8">
    <location>
        <begin position="96"/>
        <end position="120"/>
    </location>
</feature>
<keyword evidence="5 8" id="KW-0812">Transmembrane</keyword>